<protein>
    <submittedName>
        <fullName evidence="1">Uncharacterized protein</fullName>
    </submittedName>
</protein>
<organism evidence="1 2">
    <name type="scientific">Letharia columbiana</name>
    <dbReference type="NCBI Taxonomy" id="112416"/>
    <lineage>
        <taxon>Eukaryota</taxon>
        <taxon>Fungi</taxon>
        <taxon>Dikarya</taxon>
        <taxon>Ascomycota</taxon>
        <taxon>Pezizomycotina</taxon>
        <taxon>Lecanoromycetes</taxon>
        <taxon>OSLEUM clade</taxon>
        <taxon>Lecanoromycetidae</taxon>
        <taxon>Lecanorales</taxon>
        <taxon>Lecanorineae</taxon>
        <taxon>Parmeliaceae</taxon>
        <taxon>Letharia</taxon>
    </lineage>
</organism>
<dbReference type="EMBL" id="JACCJC010000061">
    <property type="protein sequence ID" value="KAF6231107.1"/>
    <property type="molecule type" value="Genomic_DNA"/>
</dbReference>
<comment type="caution">
    <text evidence="1">The sequence shown here is derived from an EMBL/GenBank/DDBJ whole genome shotgun (WGS) entry which is preliminary data.</text>
</comment>
<dbReference type="OrthoDB" id="5337308at2759"/>
<dbReference type="GeneID" id="59292453"/>
<evidence type="ECO:0000313" key="2">
    <source>
        <dbReference type="Proteomes" id="UP000578531"/>
    </source>
</evidence>
<name>A0A8H6L0N7_9LECA</name>
<dbReference type="AlphaFoldDB" id="A0A8H6L0N7"/>
<evidence type="ECO:0000313" key="1">
    <source>
        <dbReference type="EMBL" id="KAF6231107.1"/>
    </source>
</evidence>
<dbReference type="RefSeq" id="XP_037160540.1">
    <property type="nucleotide sequence ID" value="XM_037312692.1"/>
</dbReference>
<reference evidence="1 2" key="1">
    <citation type="journal article" date="2020" name="Genomics">
        <title>Complete, high-quality genomes from long-read metagenomic sequencing of two wolf lichen thalli reveals enigmatic genome architecture.</title>
        <authorList>
            <person name="McKenzie S.K."/>
            <person name="Walston R.F."/>
            <person name="Allen J.L."/>
        </authorList>
    </citation>
    <scope>NUCLEOTIDE SEQUENCE [LARGE SCALE GENOMIC DNA]</scope>
    <source>
        <strain evidence="1">WasteWater2</strain>
    </source>
</reference>
<proteinExistence type="predicted"/>
<accession>A0A8H6L0N7</accession>
<dbReference type="Proteomes" id="UP000578531">
    <property type="component" value="Unassembled WGS sequence"/>
</dbReference>
<gene>
    <name evidence="1" type="ORF">HO173_010807</name>
</gene>
<sequence>MDILSPSDGPNAKFVATNTQFPTFLGTIHGISIVDLLICRPNEQGTQSIEAVTIFTTDESDNNHMLWTLKHYLGFILHGRRRNNACVFKRQRETNNRPGQEEEALKDRTLAAGSTAEQAISQRQHDVVGDRLEGAVGDLRQVRPERQDAIGARGLLRTGLQAERAETEELEAVVVGPCTSTASSVLCRIQSPRPAAICALAPDTAVDGEEEDGKGKEVEVKSHDSKRVLRRLYSRIYRHLRSCAI</sequence>
<keyword evidence="2" id="KW-1185">Reference proteome</keyword>